<protein>
    <submittedName>
        <fullName evidence="2">Uncharacterized protein</fullName>
    </submittedName>
</protein>
<reference evidence="2 3" key="1">
    <citation type="journal article" date="2019" name="Commun. Biol.">
        <title>The bagworm genome reveals a unique fibroin gene that provides high tensile strength.</title>
        <authorList>
            <person name="Kono N."/>
            <person name="Nakamura H."/>
            <person name="Ohtoshi R."/>
            <person name="Tomita M."/>
            <person name="Numata K."/>
            <person name="Arakawa K."/>
        </authorList>
    </citation>
    <scope>NUCLEOTIDE SEQUENCE [LARGE SCALE GENOMIC DNA]</scope>
</reference>
<dbReference type="AlphaFoldDB" id="A0A4C1WUX7"/>
<name>A0A4C1WUX7_EUMVA</name>
<dbReference type="EMBL" id="BGZK01000636">
    <property type="protein sequence ID" value="GBP53915.1"/>
    <property type="molecule type" value="Genomic_DNA"/>
</dbReference>
<organism evidence="2 3">
    <name type="scientific">Eumeta variegata</name>
    <name type="common">Bagworm moth</name>
    <name type="synonym">Eumeta japonica</name>
    <dbReference type="NCBI Taxonomy" id="151549"/>
    <lineage>
        <taxon>Eukaryota</taxon>
        <taxon>Metazoa</taxon>
        <taxon>Ecdysozoa</taxon>
        <taxon>Arthropoda</taxon>
        <taxon>Hexapoda</taxon>
        <taxon>Insecta</taxon>
        <taxon>Pterygota</taxon>
        <taxon>Neoptera</taxon>
        <taxon>Endopterygota</taxon>
        <taxon>Lepidoptera</taxon>
        <taxon>Glossata</taxon>
        <taxon>Ditrysia</taxon>
        <taxon>Tineoidea</taxon>
        <taxon>Psychidae</taxon>
        <taxon>Oiketicinae</taxon>
        <taxon>Eumeta</taxon>
    </lineage>
</organism>
<keyword evidence="3" id="KW-1185">Reference proteome</keyword>
<feature type="compositionally biased region" description="Low complexity" evidence="1">
    <location>
        <begin position="55"/>
        <end position="72"/>
    </location>
</feature>
<comment type="caution">
    <text evidence="2">The sequence shown here is derived from an EMBL/GenBank/DDBJ whole genome shotgun (WGS) entry which is preliminary data.</text>
</comment>
<evidence type="ECO:0000313" key="3">
    <source>
        <dbReference type="Proteomes" id="UP000299102"/>
    </source>
</evidence>
<feature type="compositionally biased region" description="Low complexity" evidence="1">
    <location>
        <begin position="89"/>
        <end position="107"/>
    </location>
</feature>
<gene>
    <name evidence="2" type="ORF">EVAR_96593_1</name>
</gene>
<proteinExistence type="predicted"/>
<evidence type="ECO:0000256" key="1">
    <source>
        <dbReference type="SAM" id="MobiDB-lite"/>
    </source>
</evidence>
<accession>A0A4C1WUX7</accession>
<feature type="region of interest" description="Disordered" evidence="1">
    <location>
        <begin position="27"/>
        <end position="115"/>
    </location>
</feature>
<evidence type="ECO:0000313" key="2">
    <source>
        <dbReference type="EMBL" id="GBP53915.1"/>
    </source>
</evidence>
<sequence>MTGLIRNHSDRRRWEERRFYDWGEPAAEWNGGRVHRSMPPLDAHDYGRRRRYRHSPSPSESPSRSRSRTPTPVADWSDVEGALRRRAPRGGSSRAWSGRSETAATEATLKEEASI</sequence>
<dbReference type="Proteomes" id="UP000299102">
    <property type="component" value="Unassembled WGS sequence"/>
</dbReference>